<name>A0A1Y2PBP2_9FLAO</name>
<reference evidence="3 4" key="1">
    <citation type="submission" date="2015-03" db="EMBL/GenBank/DDBJ databases">
        <title>Genome sequence of Tenacibaculum sp. S2-2, isolated from intestinal microbiota of sea cucumber, Apostichopus japonicas.</title>
        <authorList>
            <person name="Shao Z."/>
            <person name="Wang L."/>
            <person name="Li X."/>
        </authorList>
    </citation>
    <scope>NUCLEOTIDE SEQUENCE [LARGE SCALE GENOMIC DNA]</scope>
    <source>
        <strain evidence="3 4">S2-2</strain>
    </source>
</reference>
<evidence type="ECO:0000313" key="4">
    <source>
        <dbReference type="Proteomes" id="UP000194221"/>
    </source>
</evidence>
<evidence type="ECO:0000256" key="2">
    <source>
        <dbReference type="SAM" id="Phobius"/>
    </source>
</evidence>
<dbReference type="OrthoDB" id="1123055at2"/>
<keyword evidence="2" id="KW-1133">Transmembrane helix</keyword>
<feature type="compositionally biased region" description="Polar residues" evidence="1">
    <location>
        <begin position="48"/>
        <end position="59"/>
    </location>
</feature>
<dbReference type="InParanoid" id="A0A1Y2PBP2"/>
<feature type="compositionally biased region" description="Low complexity" evidence="1">
    <location>
        <begin position="71"/>
        <end position="82"/>
    </location>
</feature>
<evidence type="ECO:0000313" key="3">
    <source>
        <dbReference type="EMBL" id="OSY87894.1"/>
    </source>
</evidence>
<dbReference type="Proteomes" id="UP000194221">
    <property type="component" value="Unassembled WGS sequence"/>
</dbReference>
<keyword evidence="2" id="KW-0472">Membrane</keyword>
<evidence type="ECO:0008006" key="5">
    <source>
        <dbReference type="Google" id="ProtNLM"/>
    </source>
</evidence>
<dbReference type="Pfam" id="PF16118">
    <property type="entry name" value="DUF4834"/>
    <property type="match status" value="1"/>
</dbReference>
<feature type="transmembrane region" description="Helical" evidence="2">
    <location>
        <begin position="15"/>
        <end position="37"/>
    </location>
</feature>
<feature type="region of interest" description="Disordered" evidence="1">
    <location>
        <begin position="48"/>
        <end position="93"/>
    </location>
</feature>
<comment type="caution">
    <text evidence="3">The sequence shown here is derived from an EMBL/GenBank/DDBJ whole genome shotgun (WGS) entry which is preliminary data.</text>
</comment>
<dbReference type="STRING" id="1635173.WH52_07575"/>
<gene>
    <name evidence="3" type="ORF">WH52_07575</name>
</gene>
<proteinExistence type="predicted"/>
<dbReference type="AlphaFoldDB" id="A0A1Y2PBP2"/>
<keyword evidence="2" id="KW-0812">Transmembrane</keyword>
<dbReference type="EMBL" id="LAPZ01000005">
    <property type="protein sequence ID" value="OSY87894.1"/>
    <property type="molecule type" value="Genomic_DNA"/>
</dbReference>
<protein>
    <recommendedName>
        <fullName evidence="5">DUF4834 domain-containing protein</fullName>
    </recommendedName>
</protein>
<dbReference type="RefSeq" id="WP_086030355.1">
    <property type="nucleotide sequence ID" value="NZ_LAPZ01000005.1"/>
</dbReference>
<organism evidence="3 4">
    <name type="scientific">Tenacibaculum holothuriorum</name>
    <dbReference type="NCBI Taxonomy" id="1635173"/>
    <lineage>
        <taxon>Bacteria</taxon>
        <taxon>Pseudomonadati</taxon>
        <taxon>Bacteroidota</taxon>
        <taxon>Flavobacteriia</taxon>
        <taxon>Flavobacteriales</taxon>
        <taxon>Flavobacteriaceae</taxon>
        <taxon>Tenacibaculum</taxon>
    </lineage>
</organism>
<dbReference type="InterPro" id="IPR032272">
    <property type="entry name" value="DUF4834"/>
</dbReference>
<keyword evidence="4" id="KW-1185">Reference proteome</keyword>
<accession>A0A1Y2PBP2</accession>
<evidence type="ECO:0000256" key="1">
    <source>
        <dbReference type="SAM" id="MobiDB-lite"/>
    </source>
</evidence>
<sequence length="93" mass="10661">MIIHEAGPINMIKTLLIIVLIYYIARFLMRLFAPFILKKAVDKMQEKAAQQQGYSNQRDPNVKEGDTVIDSKPQNSKQSNNSVGEYVDFEEID</sequence>